<evidence type="ECO:0000256" key="5">
    <source>
        <dbReference type="RuleBase" id="RU004168"/>
    </source>
</evidence>
<dbReference type="PROSITE" id="PS51160">
    <property type="entry name" value="ACYLPHOSPHATASE_3"/>
    <property type="match status" value="1"/>
</dbReference>
<gene>
    <name evidence="7" type="ORF">ACFQNJ_14340</name>
</gene>
<keyword evidence="8" id="KW-1185">Reference proteome</keyword>
<comment type="catalytic activity">
    <reaction evidence="3 4">
        <text>an acyl phosphate + H2O = a carboxylate + phosphate + H(+)</text>
        <dbReference type="Rhea" id="RHEA:14965"/>
        <dbReference type="ChEBI" id="CHEBI:15377"/>
        <dbReference type="ChEBI" id="CHEBI:15378"/>
        <dbReference type="ChEBI" id="CHEBI:29067"/>
        <dbReference type="ChEBI" id="CHEBI:43474"/>
        <dbReference type="ChEBI" id="CHEBI:59918"/>
        <dbReference type="EC" id="3.6.1.7"/>
    </reaction>
</comment>
<dbReference type="EMBL" id="JBHTBX010000009">
    <property type="protein sequence ID" value="MFC7435692.1"/>
    <property type="molecule type" value="Genomic_DNA"/>
</dbReference>
<dbReference type="InterPro" id="IPR020456">
    <property type="entry name" value="Acylphosphatase"/>
</dbReference>
<dbReference type="Proteomes" id="UP001596495">
    <property type="component" value="Unassembled WGS sequence"/>
</dbReference>
<feature type="active site" evidence="4">
    <location>
        <position position="41"/>
    </location>
</feature>
<organism evidence="7 8">
    <name type="scientific">Hydrogenophaga bisanensis</name>
    <dbReference type="NCBI Taxonomy" id="439611"/>
    <lineage>
        <taxon>Bacteria</taxon>
        <taxon>Pseudomonadati</taxon>
        <taxon>Pseudomonadota</taxon>
        <taxon>Betaproteobacteria</taxon>
        <taxon>Burkholderiales</taxon>
        <taxon>Comamonadaceae</taxon>
        <taxon>Hydrogenophaga</taxon>
    </lineage>
</organism>
<comment type="similarity">
    <text evidence="1 5">Belongs to the acylphosphatase family.</text>
</comment>
<dbReference type="InterPro" id="IPR017968">
    <property type="entry name" value="Acylphosphatase_CS"/>
</dbReference>
<evidence type="ECO:0000313" key="8">
    <source>
        <dbReference type="Proteomes" id="UP001596495"/>
    </source>
</evidence>
<evidence type="ECO:0000256" key="4">
    <source>
        <dbReference type="PROSITE-ProRule" id="PRU00520"/>
    </source>
</evidence>
<dbReference type="PRINTS" id="PR00112">
    <property type="entry name" value="ACYLPHPHTASE"/>
</dbReference>
<evidence type="ECO:0000256" key="1">
    <source>
        <dbReference type="ARBA" id="ARBA00005614"/>
    </source>
</evidence>
<proteinExistence type="inferred from homology"/>
<protein>
    <recommendedName>
        <fullName evidence="2 4">acylphosphatase</fullName>
        <ecNumber evidence="2 4">3.6.1.7</ecNumber>
    </recommendedName>
</protein>
<reference evidence="8" key="1">
    <citation type="journal article" date="2019" name="Int. J. Syst. Evol. Microbiol.">
        <title>The Global Catalogue of Microorganisms (GCM) 10K type strain sequencing project: providing services to taxonomists for standard genome sequencing and annotation.</title>
        <authorList>
            <consortium name="The Broad Institute Genomics Platform"/>
            <consortium name="The Broad Institute Genome Sequencing Center for Infectious Disease"/>
            <person name="Wu L."/>
            <person name="Ma J."/>
        </authorList>
    </citation>
    <scope>NUCLEOTIDE SEQUENCE [LARGE SCALE GENOMIC DNA]</scope>
    <source>
        <strain evidence="8">CCUG 54518</strain>
    </source>
</reference>
<sequence length="97" mass="10562">MSTTHTITRHLRITGRVQGVCYRASMTEEATRLGLQGWVRNRKDGSVEALAQGPASAVQALIDWARQGPRLARVDGVLVTAVEDGVTLSGFVQREMV</sequence>
<dbReference type="InterPro" id="IPR036046">
    <property type="entry name" value="Acylphosphatase-like_dom_sf"/>
</dbReference>
<dbReference type="InterPro" id="IPR001792">
    <property type="entry name" value="Acylphosphatase-like_dom"/>
</dbReference>
<dbReference type="PROSITE" id="PS00151">
    <property type="entry name" value="ACYLPHOSPHATASE_2"/>
    <property type="match status" value="1"/>
</dbReference>
<evidence type="ECO:0000256" key="2">
    <source>
        <dbReference type="ARBA" id="ARBA00012150"/>
    </source>
</evidence>
<dbReference type="PANTHER" id="PTHR47268:SF4">
    <property type="entry name" value="ACYLPHOSPHATASE"/>
    <property type="match status" value="1"/>
</dbReference>
<dbReference type="SUPFAM" id="SSF54975">
    <property type="entry name" value="Acylphosphatase/BLUF domain-like"/>
    <property type="match status" value="1"/>
</dbReference>
<keyword evidence="4" id="KW-0378">Hydrolase</keyword>
<evidence type="ECO:0000256" key="3">
    <source>
        <dbReference type="ARBA" id="ARBA00047645"/>
    </source>
</evidence>
<dbReference type="Pfam" id="PF00708">
    <property type="entry name" value="Acylphosphatase"/>
    <property type="match status" value="1"/>
</dbReference>
<feature type="domain" description="Acylphosphatase-like" evidence="6">
    <location>
        <begin position="8"/>
        <end position="95"/>
    </location>
</feature>
<dbReference type="PANTHER" id="PTHR47268">
    <property type="entry name" value="ACYLPHOSPHATASE"/>
    <property type="match status" value="1"/>
</dbReference>
<evidence type="ECO:0000313" key="7">
    <source>
        <dbReference type="EMBL" id="MFC7435692.1"/>
    </source>
</evidence>
<dbReference type="RefSeq" id="WP_382258776.1">
    <property type="nucleotide sequence ID" value="NZ_JBHTBX010000009.1"/>
</dbReference>
<name>A0ABW2RC76_9BURK</name>
<feature type="active site" evidence="4">
    <location>
        <position position="23"/>
    </location>
</feature>
<dbReference type="EC" id="3.6.1.7" evidence="2 4"/>
<accession>A0ABW2RC76</accession>
<dbReference type="Gene3D" id="3.30.70.100">
    <property type="match status" value="1"/>
</dbReference>
<comment type="caution">
    <text evidence="7">The sequence shown here is derived from an EMBL/GenBank/DDBJ whole genome shotgun (WGS) entry which is preliminary data.</text>
</comment>
<evidence type="ECO:0000259" key="6">
    <source>
        <dbReference type="PROSITE" id="PS51160"/>
    </source>
</evidence>